<dbReference type="InterPro" id="IPR029063">
    <property type="entry name" value="SAM-dependent_MTases_sf"/>
</dbReference>
<evidence type="ECO:0000313" key="2">
    <source>
        <dbReference type="Proteomes" id="UP000825388"/>
    </source>
</evidence>
<dbReference type="GO" id="GO:0032259">
    <property type="term" value="P:methylation"/>
    <property type="evidence" value="ECO:0007669"/>
    <property type="project" value="UniProtKB-KW"/>
</dbReference>
<organism evidence="1 2">
    <name type="scientific">Xanthomonas citri pv. sesbaniae</name>
    <dbReference type="NCBI Taxonomy" id="473425"/>
    <lineage>
        <taxon>Bacteria</taxon>
        <taxon>Pseudomonadati</taxon>
        <taxon>Pseudomonadota</taxon>
        <taxon>Gammaproteobacteria</taxon>
        <taxon>Lysobacterales</taxon>
        <taxon>Lysobacteraceae</taxon>
        <taxon>Xanthomonas</taxon>
    </lineage>
</organism>
<keyword evidence="1" id="KW-0808">Transferase</keyword>
<keyword evidence="1" id="KW-0489">Methyltransferase</keyword>
<comment type="caution">
    <text evidence="1">The sequence shown here is derived from an EMBL/GenBank/DDBJ whole genome shotgun (WGS) entry which is preliminary data.</text>
</comment>
<dbReference type="SUPFAM" id="SSF53335">
    <property type="entry name" value="S-adenosyl-L-methionine-dependent methyltransferases"/>
    <property type="match status" value="1"/>
</dbReference>
<gene>
    <name evidence="1" type="ORF">Xseb_21100</name>
</gene>
<evidence type="ECO:0000313" key="1">
    <source>
        <dbReference type="EMBL" id="MBZ3926821.1"/>
    </source>
</evidence>
<proteinExistence type="predicted"/>
<reference evidence="1" key="1">
    <citation type="submission" date="2015-12" db="EMBL/GenBank/DDBJ databases">
        <authorList>
            <person name="Bansal K."/>
            <person name="Midha S."/>
            <person name="Patil P.B."/>
        </authorList>
    </citation>
    <scope>NUCLEOTIDE SEQUENCE</scope>
    <source>
        <strain evidence="1">LMG867</strain>
    </source>
</reference>
<accession>A0AAW4RVQ6</accession>
<protein>
    <submittedName>
        <fullName evidence="1">FkbM family methyltransferase</fullName>
    </submittedName>
</protein>
<dbReference type="GO" id="GO:0008168">
    <property type="term" value="F:methyltransferase activity"/>
    <property type="evidence" value="ECO:0007669"/>
    <property type="project" value="UniProtKB-KW"/>
</dbReference>
<dbReference type="Gene3D" id="3.40.50.150">
    <property type="entry name" value="Vaccinia Virus protein VP39"/>
    <property type="match status" value="1"/>
</dbReference>
<dbReference type="Proteomes" id="UP000825388">
    <property type="component" value="Unassembled WGS sequence"/>
</dbReference>
<sequence length="355" mass="39087">MKEVTDEAVTWAYRFILGREPENQDVIKQVSATLPSINELRLNLLRSREFAQDQSHRYRSDQSPFFHYAATFDAIGVMQNHAVPDLEPRVGVLTNFLGVAIDPKFFPSVLSERGGEVEGIPIPANWHADIAEWGAALRAVDLSQGSFTVIELGCGWGCWLNNTGVAARALGRDVRVIGIEADAHHLQFAEEALTMNGFLPEQISLMRGIAASRAGTALFPKQDLPGASWGNEPIFDASEQQCETLLSGGMFDRVTMVPLEALIGDQPRIDLLHIDIQGGEADLVEQSLDLLGRSVAYMVIGTHSKQIEGRLYDALLQAGWALEMERAAIFTLIAGKPEIRVDGVQGWRNLKLLPF</sequence>
<dbReference type="RefSeq" id="WP_005920800.1">
    <property type="nucleotide sequence ID" value="NZ_LOKL01000170.1"/>
</dbReference>
<dbReference type="EMBL" id="LOKL01000170">
    <property type="protein sequence ID" value="MBZ3926821.1"/>
    <property type="molecule type" value="Genomic_DNA"/>
</dbReference>
<dbReference type="AlphaFoldDB" id="A0AAW4RVQ6"/>
<name>A0AAW4RVQ6_XANCI</name>